<organism evidence="2 3">
    <name type="scientific">Cordyceps militaris (strain CM01)</name>
    <name type="common">Caterpillar fungus</name>
    <dbReference type="NCBI Taxonomy" id="983644"/>
    <lineage>
        <taxon>Eukaryota</taxon>
        <taxon>Fungi</taxon>
        <taxon>Dikarya</taxon>
        <taxon>Ascomycota</taxon>
        <taxon>Pezizomycotina</taxon>
        <taxon>Sordariomycetes</taxon>
        <taxon>Hypocreomycetidae</taxon>
        <taxon>Hypocreales</taxon>
        <taxon>Cordycipitaceae</taxon>
        <taxon>Cordyceps</taxon>
    </lineage>
</organism>
<dbReference type="Proteomes" id="UP000001610">
    <property type="component" value="Unassembled WGS sequence"/>
</dbReference>
<accession>G3JF30</accession>
<dbReference type="RefSeq" id="XP_006669669.1">
    <property type="nucleotide sequence ID" value="XM_006669606.1"/>
</dbReference>
<gene>
    <name evidence="2" type="ORF">CCM_04458</name>
</gene>
<dbReference type="eggNOG" id="ENOG502STUU">
    <property type="taxonomic scope" value="Eukaryota"/>
</dbReference>
<dbReference type="GeneID" id="18166481"/>
<dbReference type="OMA" id="ISIKCAQ"/>
<evidence type="ECO:0000313" key="3">
    <source>
        <dbReference type="Proteomes" id="UP000001610"/>
    </source>
</evidence>
<proteinExistence type="predicted"/>
<keyword evidence="2" id="KW-0418">Kinase</keyword>
<dbReference type="Pfam" id="PF01636">
    <property type="entry name" value="APH"/>
    <property type="match status" value="1"/>
</dbReference>
<dbReference type="OrthoDB" id="10003767at2759"/>
<sequence length="376" mass="41896">MSTDEASRSLGSDAWLEAGEYEPGSEWHTRATNFVKAVNWDALATTASQQRGGISCGFAEKFSVGHFNMTRRLDFVDGISWVARVRFPSTDAATDREALSASKTMEIEIASMKFFRLKTSIPVPEVHAYNLSVQNEAGAPFILMDYIHGSVASELRVQHGSARGLFGTPEQDRRFRKQVARIQATVASFQFPQIGGIYYNEDANDFYIGPELQTGRGPWASSSEYYDDLAHHLLKSISKDPLRQSPSFMVPSILNFLLRICGEQKDGPFRLANRDFGAHNILVNEDFDVVGVIDFDGVMAAPLEVVTQLQTYKDMLAKYEAGAGGNFKVADRLGGIPASAYQGMRAYQSHQDFVNDRWMRSCLKMLQDLTQKPENS</sequence>
<keyword evidence="3" id="KW-1185">Reference proteome</keyword>
<dbReference type="Gene3D" id="3.30.200.20">
    <property type="entry name" value="Phosphorylase Kinase, domain 1"/>
    <property type="match status" value="1"/>
</dbReference>
<name>G3JF30_CORMM</name>
<protein>
    <submittedName>
        <fullName evidence="2">Protein kinase-like domain</fullName>
    </submittedName>
</protein>
<evidence type="ECO:0000259" key="1">
    <source>
        <dbReference type="Pfam" id="PF01636"/>
    </source>
</evidence>
<dbReference type="InterPro" id="IPR002575">
    <property type="entry name" value="Aminoglycoside_PTrfase"/>
</dbReference>
<dbReference type="KEGG" id="cmt:CCM_04458"/>
<dbReference type="PANTHER" id="PTHR21310:SF15">
    <property type="entry name" value="AMINOGLYCOSIDE PHOSPHOTRANSFERASE DOMAIN-CONTAINING PROTEIN"/>
    <property type="match status" value="1"/>
</dbReference>
<keyword evidence="2" id="KW-0808">Transferase</keyword>
<dbReference type="HOGENOM" id="CLU_053876_0_0_1"/>
<dbReference type="VEuPathDB" id="FungiDB:CCM_04458"/>
<dbReference type="EMBL" id="JH126401">
    <property type="protein sequence ID" value="EGX93086.1"/>
    <property type="molecule type" value="Genomic_DNA"/>
</dbReference>
<dbReference type="InParanoid" id="G3JF30"/>
<dbReference type="AlphaFoldDB" id="G3JF30"/>
<dbReference type="InterPro" id="IPR011009">
    <property type="entry name" value="Kinase-like_dom_sf"/>
</dbReference>
<dbReference type="GO" id="GO:0016301">
    <property type="term" value="F:kinase activity"/>
    <property type="evidence" value="ECO:0007669"/>
    <property type="project" value="UniProtKB-KW"/>
</dbReference>
<dbReference type="SUPFAM" id="SSF56112">
    <property type="entry name" value="Protein kinase-like (PK-like)"/>
    <property type="match status" value="1"/>
</dbReference>
<evidence type="ECO:0000313" key="2">
    <source>
        <dbReference type="EMBL" id="EGX93086.1"/>
    </source>
</evidence>
<feature type="domain" description="Aminoglycoside phosphotransferase" evidence="1">
    <location>
        <begin position="100"/>
        <end position="302"/>
    </location>
</feature>
<dbReference type="InterPro" id="IPR051678">
    <property type="entry name" value="AGP_Transferase"/>
</dbReference>
<reference evidence="2 3" key="1">
    <citation type="journal article" date="2011" name="Genome Biol.">
        <title>Genome sequence of the insect pathogenic fungus Cordyceps militaris, a valued traditional Chinese medicine.</title>
        <authorList>
            <person name="Zheng P."/>
            <person name="Xia Y."/>
            <person name="Xiao G."/>
            <person name="Xiong C."/>
            <person name="Hu X."/>
            <person name="Zhang S."/>
            <person name="Zheng H."/>
            <person name="Huang Y."/>
            <person name="Zhou Y."/>
            <person name="Wang S."/>
            <person name="Zhao G.P."/>
            <person name="Liu X."/>
            <person name="St Leger R.J."/>
            <person name="Wang C."/>
        </authorList>
    </citation>
    <scope>NUCLEOTIDE SEQUENCE [LARGE SCALE GENOMIC DNA]</scope>
    <source>
        <strain evidence="2 3">CM01</strain>
    </source>
</reference>
<dbReference type="PANTHER" id="PTHR21310">
    <property type="entry name" value="AMINOGLYCOSIDE PHOSPHOTRANSFERASE-RELATED-RELATED"/>
    <property type="match status" value="1"/>
</dbReference>